<dbReference type="GO" id="GO:0009228">
    <property type="term" value="P:thiamine biosynthetic process"/>
    <property type="evidence" value="ECO:0007669"/>
    <property type="project" value="UniProtKB-KW"/>
</dbReference>
<evidence type="ECO:0000256" key="4">
    <source>
        <dbReference type="ARBA" id="ARBA00022842"/>
    </source>
</evidence>
<dbReference type="Gene3D" id="1.10.1780.10">
    <property type="entry name" value="Clp, N-terminal domain"/>
    <property type="match status" value="1"/>
</dbReference>
<reference evidence="15" key="1">
    <citation type="submission" date="2017-06" db="EMBL/GenBank/DDBJ databases">
        <title>Genome analysis of Fimbriiglobus ruber SP5, the first member of the order Planctomycetales with confirmed chitinolytic capability.</title>
        <authorList>
            <person name="Ravin N.V."/>
            <person name="Rakitin A.L."/>
            <person name="Ivanova A.A."/>
            <person name="Beletsky A.V."/>
            <person name="Kulichevskaya I.S."/>
            <person name="Mardanov A.V."/>
            <person name="Dedysh S.N."/>
        </authorList>
    </citation>
    <scope>NUCLEOTIDE SEQUENCE [LARGE SCALE GENOMIC DNA]</scope>
    <source>
        <strain evidence="15">SP5</strain>
    </source>
</reference>
<comment type="caution">
    <text evidence="14">The sequence shown here is derived from an EMBL/GenBank/DDBJ whole genome shotgun (WGS) entry which is preliminary data.</text>
</comment>
<gene>
    <name evidence="9" type="primary">thiE</name>
    <name evidence="14" type="ORF">FRUB_04016</name>
</gene>
<dbReference type="EMBL" id="NIDE01000005">
    <property type="protein sequence ID" value="OWK41938.1"/>
    <property type="molecule type" value="Genomic_DNA"/>
</dbReference>
<evidence type="ECO:0000256" key="10">
    <source>
        <dbReference type="RuleBase" id="RU003826"/>
    </source>
</evidence>
<evidence type="ECO:0000256" key="1">
    <source>
        <dbReference type="ARBA" id="ARBA00005165"/>
    </source>
</evidence>
<comment type="caution">
    <text evidence="9">Lacks conserved residue(s) required for the propagation of feature annotation.</text>
</comment>
<feature type="domain" description="Thiamine phosphate synthase/TenI" evidence="12">
    <location>
        <begin position="304"/>
        <end position="479"/>
    </location>
</feature>
<feature type="binding site" evidence="9">
    <location>
        <position position="456"/>
    </location>
    <ligand>
        <name>2-[(2R,5Z)-2-carboxy-4-methylthiazol-5(2H)-ylidene]ethyl phosphate</name>
        <dbReference type="ChEBI" id="CHEBI:62899"/>
    </ligand>
</feature>
<dbReference type="Proteomes" id="UP000214646">
    <property type="component" value="Unassembled WGS sequence"/>
</dbReference>
<proteinExistence type="inferred from homology"/>
<evidence type="ECO:0000256" key="9">
    <source>
        <dbReference type="HAMAP-Rule" id="MF_00097"/>
    </source>
</evidence>
<dbReference type="NCBIfam" id="TIGR00693">
    <property type="entry name" value="thiE"/>
    <property type="match status" value="1"/>
</dbReference>
<dbReference type="SUPFAM" id="SSF81923">
    <property type="entry name" value="Double Clp-N motif"/>
    <property type="match status" value="1"/>
</dbReference>
<dbReference type="GO" id="GO:0004789">
    <property type="term" value="F:thiamine-phosphate diphosphorylase activity"/>
    <property type="evidence" value="ECO:0007669"/>
    <property type="project" value="UniProtKB-UniRule"/>
</dbReference>
<dbReference type="GO" id="GO:0009229">
    <property type="term" value="P:thiamine diphosphate biosynthetic process"/>
    <property type="evidence" value="ECO:0007669"/>
    <property type="project" value="UniProtKB-UniRule"/>
</dbReference>
<feature type="domain" description="ThiD2" evidence="13">
    <location>
        <begin position="161"/>
        <end position="283"/>
    </location>
</feature>
<feature type="binding site" evidence="9">
    <location>
        <position position="362"/>
    </location>
    <ligand>
        <name>Mg(2+)</name>
        <dbReference type="ChEBI" id="CHEBI:18420"/>
    </ligand>
</feature>
<dbReference type="InterPro" id="IPR041397">
    <property type="entry name" value="ThiD2"/>
</dbReference>
<keyword evidence="3 9" id="KW-0479">Metal-binding</keyword>
<evidence type="ECO:0000256" key="6">
    <source>
        <dbReference type="ARBA" id="ARBA00047334"/>
    </source>
</evidence>
<feature type="binding site" evidence="9">
    <location>
        <position position="381"/>
    </location>
    <ligand>
        <name>Mg(2+)</name>
        <dbReference type="ChEBI" id="CHEBI:18420"/>
    </ligand>
</feature>
<comment type="catalytic activity">
    <reaction evidence="6 9 10">
        <text>4-methyl-5-(2-phosphooxyethyl)-thiazole + 4-amino-2-methyl-5-(diphosphooxymethyl)pyrimidine + H(+) = thiamine phosphate + diphosphate</text>
        <dbReference type="Rhea" id="RHEA:22328"/>
        <dbReference type="ChEBI" id="CHEBI:15378"/>
        <dbReference type="ChEBI" id="CHEBI:33019"/>
        <dbReference type="ChEBI" id="CHEBI:37575"/>
        <dbReference type="ChEBI" id="CHEBI:57841"/>
        <dbReference type="ChEBI" id="CHEBI:58296"/>
        <dbReference type="EC" id="2.5.1.3"/>
    </reaction>
</comment>
<evidence type="ECO:0000259" key="12">
    <source>
        <dbReference type="Pfam" id="PF02581"/>
    </source>
</evidence>
<evidence type="ECO:0000256" key="3">
    <source>
        <dbReference type="ARBA" id="ARBA00022723"/>
    </source>
</evidence>
<evidence type="ECO:0000256" key="7">
    <source>
        <dbReference type="ARBA" id="ARBA00047851"/>
    </source>
</evidence>
<evidence type="ECO:0000313" key="14">
    <source>
        <dbReference type="EMBL" id="OWK41938.1"/>
    </source>
</evidence>
<comment type="cofactor">
    <cofactor evidence="9">
        <name>Mg(2+)</name>
        <dbReference type="ChEBI" id="CHEBI:18420"/>
    </cofactor>
    <text evidence="9">Binds 1 Mg(2+) ion per subunit.</text>
</comment>
<comment type="similarity">
    <text evidence="9 10">Belongs to the thiamine-phosphate synthase family.</text>
</comment>
<feature type="binding site" evidence="9">
    <location>
        <begin position="329"/>
        <end position="333"/>
    </location>
    <ligand>
        <name>4-amino-2-methyl-5-(diphosphooxymethyl)pyrimidine</name>
        <dbReference type="ChEBI" id="CHEBI:57841"/>
    </ligand>
</feature>
<evidence type="ECO:0000256" key="8">
    <source>
        <dbReference type="ARBA" id="ARBA00047883"/>
    </source>
</evidence>
<dbReference type="Pfam" id="PF02581">
    <property type="entry name" value="TMP-TENI"/>
    <property type="match status" value="1"/>
</dbReference>
<dbReference type="GO" id="GO:0000287">
    <property type="term" value="F:magnesium ion binding"/>
    <property type="evidence" value="ECO:0007669"/>
    <property type="project" value="UniProtKB-UniRule"/>
</dbReference>
<feature type="binding site" evidence="9">
    <location>
        <position position="429"/>
    </location>
    <ligand>
        <name>4-amino-2-methyl-5-(diphosphooxymethyl)pyrimidine</name>
        <dbReference type="ChEBI" id="CHEBI:57841"/>
    </ligand>
</feature>
<dbReference type="InterPro" id="IPR036206">
    <property type="entry name" value="ThiamineP_synth_sf"/>
</dbReference>
<comment type="function">
    <text evidence="9">Condenses 4-methyl-5-(beta-hydroxyethyl)thiazole monophosphate (THZ-P) and 2-methyl-4-amino-5-hydroxymethyl pyrimidine pyrophosphate (HMP-PP) to form thiamine monophosphate (TMP).</text>
</comment>
<dbReference type="Gene3D" id="3.20.20.70">
    <property type="entry name" value="Aldolase class I"/>
    <property type="match status" value="1"/>
</dbReference>
<dbReference type="InterPro" id="IPR022998">
    <property type="entry name" value="ThiamineP_synth_TenI"/>
</dbReference>
<feature type="binding site" evidence="9">
    <location>
        <position position="361"/>
    </location>
    <ligand>
        <name>4-amino-2-methyl-5-(diphosphooxymethyl)pyrimidine</name>
        <dbReference type="ChEBI" id="CHEBI:57841"/>
    </ligand>
</feature>
<keyword evidence="5 9" id="KW-0784">Thiamine biosynthesis</keyword>
<feature type="binding site" evidence="9">
    <location>
        <begin position="426"/>
        <end position="428"/>
    </location>
    <ligand>
        <name>2-[(2R,5Z)-2-carboxy-4-methylthiazol-5(2H)-ylidene]ethyl phosphate</name>
        <dbReference type="ChEBI" id="CHEBI:62899"/>
    </ligand>
</feature>
<comment type="catalytic activity">
    <reaction evidence="7 9 10">
        <text>2-(2-carboxy-4-methylthiazol-5-yl)ethyl phosphate + 4-amino-2-methyl-5-(diphosphooxymethyl)pyrimidine + 2 H(+) = thiamine phosphate + CO2 + diphosphate</text>
        <dbReference type="Rhea" id="RHEA:47848"/>
        <dbReference type="ChEBI" id="CHEBI:15378"/>
        <dbReference type="ChEBI" id="CHEBI:16526"/>
        <dbReference type="ChEBI" id="CHEBI:33019"/>
        <dbReference type="ChEBI" id="CHEBI:37575"/>
        <dbReference type="ChEBI" id="CHEBI:57841"/>
        <dbReference type="ChEBI" id="CHEBI:62890"/>
        <dbReference type="EC" id="2.5.1.3"/>
    </reaction>
</comment>
<sequence>MKHDLSPAVERARDAALGAADRNGTGVVRLTDWLLGLLEEDEGKPASLLERTGADLADVRAALGDRGDWLHPPAPSEYTIYAAARERGLVLRGDPALTSEFVFLALLNADAGFRDQLAGVGVRVDAIEALLDAKLYVAAPADDAEPVFVVPESTEHIDAARVVDANLNRAREAFRVLDDYCRFVLDDRVLTEEVKAMRHDLAAASARIPPALLLAARNTPGDVGTDVTAGGEYARESPSQVAAVNLKRAQEALRSIEEYGKVFGPELGRAVEAVRYRAYTLERAVLAGATARGRLAGAKLYVLLTGAQCVSSLDFTIAEAAAGGAQVFQLREKTMTDRELIDRAERMRRWTRDAGVLYIVNDRPDVARLVGADGVHLGQDDLPVAAARRIVGPDALIGVSTHTPEQVRRAVLDGADYIGVGPTFPSRTKEFDHFPGLDFVRFVAAETSLPAFALGGINLSNAGQVVEAGLTRVAVSSAIAEEDEPQPVAARFRQILGG</sequence>
<evidence type="ECO:0000259" key="13">
    <source>
        <dbReference type="Pfam" id="PF17792"/>
    </source>
</evidence>
<dbReference type="UniPathway" id="UPA00060">
    <property type="reaction ID" value="UER00141"/>
</dbReference>
<dbReference type="PANTHER" id="PTHR20857">
    <property type="entry name" value="THIAMINE-PHOSPHATE PYROPHOSPHORYLASE"/>
    <property type="match status" value="1"/>
</dbReference>
<dbReference type="GO" id="GO:0005737">
    <property type="term" value="C:cytoplasm"/>
    <property type="evidence" value="ECO:0007669"/>
    <property type="project" value="TreeGrafter"/>
</dbReference>
<comment type="catalytic activity">
    <reaction evidence="8 9 10">
        <text>2-[(2R,5Z)-2-carboxy-4-methylthiazol-5(2H)-ylidene]ethyl phosphate + 4-amino-2-methyl-5-(diphosphooxymethyl)pyrimidine + 2 H(+) = thiamine phosphate + CO2 + diphosphate</text>
        <dbReference type="Rhea" id="RHEA:47844"/>
        <dbReference type="ChEBI" id="CHEBI:15378"/>
        <dbReference type="ChEBI" id="CHEBI:16526"/>
        <dbReference type="ChEBI" id="CHEBI:33019"/>
        <dbReference type="ChEBI" id="CHEBI:37575"/>
        <dbReference type="ChEBI" id="CHEBI:57841"/>
        <dbReference type="ChEBI" id="CHEBI:62899"/>
        <dbReference type="EC" id="2.5.1.3"/>
    </reaction>
</comment>
<dbReference type="CDD" id="cd00564">
    <property type="entry name" value="TMP_TenI"/>
    <property type="match status" value="1"/>
</dbReference>
<comment type="pathway">
    <text evidence="1 9 11">Cofactor biosynthesis; thiamine diphosphate biosynthesis; thiamine phosphate from 4-amino-2-methyl-5-diphosphomethylpyrimidine and 4-methyl-5-(2-phosphoethyl)-thiazole: step 1/1.</text>
</comment>
<evidence type="ECO:0000256" key="2">
    <source>
        <dbReference type="ARBA" id="ARBA00022679"/>
    </source>
</evidence>
<dbReference type="InterPro" id="IPR034291">
    <property type="entry name" value="TMP_synthase"/>
</dbReference>
<keyword evidence="4 9" id="KW-0460">Magnesium</keyword>
<organism evidence="14 15">
    <name type="scientific">Fimbriiglobus ruber</name>
    <dbReference type="NCBI Taxonomy" id="1908690"/>
    <lineage>
        <taxon>Bacteria</taxon>
        <taxon>Pseudomonadati</taxon>
        <taxon>Planctomycetota</taxon>
        <taxon>Planctomycetia</taxon>
        <taxon>Gemmatales</taxon>
        <taxon>Gemmataceae</taxon>
        <taxon>Fimbriiglobus</taxon>
    </lineage>
</organism>
<dbReference type="NCBIfam" id="NF002727">
    <property type="entry name" value="PRK02615.1"/>
    <property type="match status" value="1"/>
</dbReference>
<dbReference type="AlphaFoldDB" id="A0A225DTS1"/>
<dbReference type="OrthoDB" id="9812206at2"/>
<evidence type="ECO:0000313" key="15">
    <source>
        <dbReference type="Proteomes" id="UP000214646"/>
    </source>
</evidence>
<dbReference type="PANTHER" id="PTHR20857:SF15">
    <property type="entry name" value="THIAMINE-PHOSPHATE SYNTHASE"/>
    <property type="match status" value="1"/>
</dbReference>
<dbReference type="Pfam" id="PF17792">
    <property type="entry name" value="ThiD2"/>
    <property type="match status" value="1"/>
</dbReference>
<dbReference type="InterPro" id="IPR013785">
    <property type="entry name" value="Aldolase_TIM"/>
</dbReference>
<dbReference type="RefSeq" id="WP_088255153.1">
    <property type="nucleotide sequence ID" value="NZ_NIDE01000005.1"/>
</dbReference>
<evidence type="ECO:0000256" key="5">
    <source>
        <dbReference type="ARBA" id="ARBA00022977"/>
    </source>
</evidence>
<evidence type="ECO:0000256" key="11">
    <source>
        <dbReference type="RuleBase" id="RU004253"/>
    </source>
</evidence>
<name>A0A225DTS1_9BACT</name>
<keyword evidence="15" id="KW-1185">Reference proteome</keyword>
<feature type="binding site" evidence="9">
    <location>
        <position position="400"/>
    </location>
    <ligand>
        <name>4-amino-2-methyl-5-(diphosphooxymethyl)pyrimidine</name>
        <dbReference type="ChEBI" id="CHEBI:57841"/>
    </ligand>
</feature>
<dbReference type="InterPro" id="IPR036628">
    <property type="entry name" value="Clp_N_dom_sf"/>
</dbReference>
<dbReference type="EC" id="2.5.1.3" evidence="9"/>
<accession>A0A225DTS1</accession>
<dbReference type="HAMAP" id="MF_00097">
    <property type="entry name" value="TMP_synthase"/>
    <property type="match status" value="1"/>
</dbReference>
<dbReference type="SUPFAM" id="SSF51391">
    <property type="entry name" value="Thiamin phosphate synthase"/>
    <property type="match status" value="1"/>
</dbReference>
<keyword evidence="2 9" id="KW-0808">Transferase</keyword>
<protein>
    <recommendedName>
        <fullName evidence="9">Thiamine-phosphate synthase</fullName>
        <shortName evidence="9">TP synthase</shortName>
        <shortName evidence="9">TPS</shortName>
        <ecNumber evidence="9">2.5.1.3</ecNumber>
    </recommendedName>
    <alternativeName>
        <fullName evidence="9">Thiamine-phosphate pyrophosphorylase</fullName>
        <shortName evidence="9">TMP pyrophosphorylase</shortName>
        <shortName evidence="9">TMP-PPase</shortName>
    </alternativeName>
</protein>